<dbReference type="CDD" id="cd02968">
    <property type="entry name" value="SCO"/>
    <property type="match status" value="1"/>
</dbReference>
<dbReference type="GO" id="GO:0046872">
    <property type="term" value="F:metal ion binding"/>
    <property type="evidence" value="ECO:0007669"/>
    <property type="project" value="UniProtKB-KW"/>
</dbReference>
<feature type="binding site" evidence="3">
    <location>
        <position position="110"/>
    </location>
    <ligand>
        <name>Cu cation</name>
        <dbReference type="ChEBI" id="CHEBI:23378"/>
    </ligand>
</feature>
<evidence type="ECO:0000313" key="8">
    <source>
        <dbReference type="Proteomes" id="UP000248882"/>
    </source>
</evidence>
<protein>
    <submittedName>
        <fullName evidence="7">Protein SCO1/2</fullName>
    </submittedName>
</protein>
<dbReference type="InterPro" id="IPR013766">
    <property type="entry name" value="Thioredoxin_domain"/>
</dbReference>
<keyword evidence="5" id="KW-1133">Transmembrane helix</keyword>
<reference evidence="7 8" key="1">
    <citation type="submission" date="2018-06" db="EMBL/GenBank/DDBJ databases">
        <title>Genomic Encyclopedia of Archaeal and Bacterial Type Strains, Phase II (KMG-II): from individual species to whole genera.</title>
        <authorList>
            <person name="Goeker M."/>
        </authorList>
    </citation>
    <scope>NUCLEOTIDE SEQUENCE [LARGE SCALE GENOMIC DNA]</scope>
    <source>
        <strain evidence="7 8">DSM 19830</strain>
    </source>
</reference>
<proteinExistence type="inferred from homology"/>
<keyword evidence="2 3" id="KW-0186">Copper</keyword>
<keyword evidence="8" id="KW-1185">Reference proteome</keyword>
<feature type="binding site" evidence="3">
    <location>
        <position position="195"/>
    </location>
    <ligand>
        <name>Cu cation</name>
        <dbReference type="ChEBI" id="CHEBI:23378"/>
    </ligand>
</feature>
<dbReference type="PANTHER" id="PTHR12151:SF25">
    <property type="entry name" value="LINALOOL DEHYDRATASE_ISOMERASE DOMAIN-CONTAINING PROTEIN"/>
    <property type="match status" value="1"/>
</dbReference>
<feature type="domain" description="Thioredoxin" evidence="6">
    <location>
        <begin position="68"/>
        <end position="232"/>
    </location>
</feature>
<feature type="binding site" evidence="3">
    <location>
        <position position="106"/>
    </location>
    <ligand>
        <name>Cu cation</name>
        <dbReference type="ChEBI" id="CHEBI:23378"/>
    </ligand>
</feature>
<evidence type="ECO:0000256" key="5">
    <source>
        <dbReference type="SAM" id="Phobius"/>
    </source>
</evidence>
<dbReference type="AlphaFoldDB" id="A0A2W7QYX5"/>
<comment type="caution">
    <text evidence="7">The sequence shown here is derived from an EMBL/GenBank/DDBJ whole genome shotgun (WGS) entry which is preliminary data.</text>
</comment>
<evidence type="ECO:0000256" key="3">
    <source>
        <dbReference type="PIRSR" id="PIRSR603782-1"/>
    </source>
</evidence>
<evidence type="ECO:0000256" key="2">
    <source>
        <dbReference type="ARBA" id="ARBA00023008"/>
    </source>
</evidence>
<dbReference type="Pfam" id="PF02630">
    <property type="entry name" value="SCO1-SenC"/>
    <property type="match status" value="1"/>
</dbReference>
<accession>A0A2W7QYX5</accession>
<evidence type="ECO:0000256" key="1">
    <source>
        <dbReference type="ARBA" id="ARBA00010996"/>
    </source>
</evidence>
<feature type="disulfide bond" description="Redox-active" evidence="4">
    <location>
        <begin position="106"/>
        <end position="110"/>
    </location>
</feature>
<keyword evidence="5" id="KW-0472">Membrane</keyword>
<gene>
    <name evidence="7" type="ORF">LV85_03377</name>
</gene>
<dbReference type="Proteomes" id="UP000248882">
    <property type="component" value="Unassembled WGS sequence"/>
</dbReference>
<dbReference type="EMBL" id="QKZT01000017">
    <property type="protein sequence ID" value="PZX48887.1"/>
    <property type="molecule type" value="Genomic_DNA"/>
</dbReference>
<sequence>MGHFNLLFCYPTTMRSIRILQGFVLVCILLVPILIFLFLKSFGTNTYDIPVFYEKGVDNPFQECPIADTTQHYIPEFSFTNQVGDEVGRSDMEGKITIVDFFFTSCPSICPKMSAEMERVNDMFRDDDRVHIMSISIDPQFDTPEVLQEYAEEHGAKAGKWDFLTGGVQETYDLAKCGFIIPTIDGLGIPDDFAHSDKFMLIDELGRIRGYYSGTSREDVDLLMLETKVLLHASEGN</sequence>
<evidence type="ECO:0000313" key="7">
    <source>
        <dbReference type="EMBL" id="PZX48887.1"/>
    </source>
</evidence>
<dbReference type="SUPFAM" id="SSF52833">
    <property type="entry name" value="Thioredoxin-like"/>
    <property type="match status" value="1"/>
</dbReference>
<keyword evidence="5" id="KW-0812">Transmembrane</keyword>
<evidence type="ECO:0000256" key="4">
    <source>
        <dbReference type="PIRSR" id="PIRSR603782-2"/>
    </source>
</evidence>
<name>A0A2W7QYX5_9BACT</name>
<comment type="similarity">
    <text evidence="1">Belongs to the SCO1/2 family.</text>
</comment>
<organism evidence="7 8">
    <name type="scientific">Algoriphagus chordae</name>
    <dbReference type="NCBI Taxonomy" id="237019"/>
    <lineage>
        <taxon>Bacteria</taxon>
        <taxon>Pseudomonadati</taxon>
        <taxon>Bacteroidota</taxon>
        <taxon>Cytophagia</taxon>
        <taxon>Cytophagales</taxon>
        <taxon>Cyclobacteriaceae</taxon>
        <taxon>Algoriphagus</taxon>
    </lineage>
</organism>
<feature type="transmembrane region" description="Helical" evidence="5">
    <location>
        <begin position="20"/>
        <end position="39"/>
    </location>
</feature>
<keyword evidence="3" id="KW-0479">Metal-binding</keyword>
<dbReference type="PROSITE" id="PS51352">
    <property type="entry name" value="THIOREDOXIN_2"/>
    <property type="match status" value="1"/>
</dbReference>
<dbReference type="InterPro" id="IPR036249">
    <property type="entry name" value="Thioredoxin-like_sf"/>
</dbReference>
<keyword evidence="4" id="KW-1015">Disulfide bond</keyword>
<dbReference type="Gene3D" id="3.40.30.10">
    <property type="entry name" value="Glutaredoxin"/>
    <property type="match status" value="1"/>
</dbReference>
<evidence type="ECO:0000259" key="6">
    <source>
        <dbReference type="PROSITE" id="PS51352"/>
    </source>
</evidence>
<dbReference type="PANTHER" id="PTHR12151">
    <property type="entry name" value="ELECTRON TRANSPORT PROTIN SCO1/SENC FAMILY MEMBER"/>
    <property type="match status" value="1"/>
</dbReference>
<dbReference type="InterPro" id="IPR003782">
    <property type="entry name" value="SCO1/SenC"/>
</dbReference>